<sequence>MHVRNENLKCKLKPGKFIGRVIGIPVDAKECRGKYLSVKIQIELNKPLKRFIKLAVDDSEKVVVAPLIYERLPEFCYACGKLGHVLKECSDYEARIEALEGASTKFGAWMRASRSEIGKSKVQKQVGRNSSEQEGKSKSTSDGSTKEVKALRIRHNQTNSAENAESGGSVEKLTGRNENPNYPTEKPSGLSQDRISCLDDSPLVNDINDERCDHWALVRGLEKESESDIVVMEEIGIYLEGTANVMNQSSYE</sequence>
<dbReference type="GO" id="GO:0003676">
    <property type="term" value="F:nucleic acid binding"/>
    <property type="evidence" value="ECO:0007669"/>
    <property type="project" value="InterPro"/>
</dbReference>
<dbReference type="AlphaFoldDB" id="A0AAD5J6N7"/>
<keyword evidence="5" id="KW-1185">Reference proteome</keyword>
<evidence type="ECO:0000256" key="2">
    <source>
        <dbReference type="SAM" id="MobiDB-lite"/>
    </source>
</evidence>
<gene>
    <name evidence="4" type="ORF">LWI28_025616</name>
</gene>
<feature type="region of interest" description="Disordered" evidence="2">
    <location>
        <begin position="119"/>
        <end position="197"/>
    </location>
</feature>
<feature type="domain" description="CCHC-type" evidence="3">
    <location>
        <begin position="76"/>
        <end position="89"/>
    </location>
</feature>
<dbReference type="InterPro" id="IPR001878">
    <property type="entry name" value="Znf_CCHC"/>
</dbReference>
<evidence type="ECO:0000256" key="1">
    <source>
        <dbReference type="PROSITE-ProRule" id="PRU00047"/>
    </source>
</evidence>
<reference evidence="4" key="1">
    <citation type="journal article" date="2022" name="Plant J.">
        <title>Strategies of tolerance reflected in two North American maple genomes.</title>
        <authorList>
            <person name="McEvoy S.L."/>
            <person name="Sezen U.U."/>
            <person name="Trouern-Trend A."/>
            <person name="McMahon S.M."/>
            <person name="Schaberg P.G."/>
            <person name="Yang J."/>
            <person name="Wegrzyn J.L."/>
            <person name="Swenson N.G."/>
        </authorList>
    </citation>
    <scope>NUCLEOTIDE SEQUENCE</scope>
    <source>
        <strain evidence="4">91603</strain>
    </source>
</reference>
<reference evidence="4" key="2">
    <citation type="submission" date="2023-02" db="EMBL/GenBank/DDBJ databases">
        <authorList>
            <person name="Swenson N.G."/>
            <person name="Wegrzyn J.L."/>
            <person name="Mcevoy S.L."/>
        </authorList>
    </citation>
    <scope>NUCLEOTIDE SEQUENCE</scope>
    <source>
        <strain evidence="4">91603</strain>
        <tissue evidence="4">Leaf</tissue>
    </source>
</reference>
<organism evidence="4 5">
    <name type="scientific">Acer negundo</name>
    <name type="common">Box elder</name>
    <dbReference type="NCBI Taxonomy" id="4023"/>
    <lineage>
        <taxon>Eukaryota</taxon>
        <taxon>Viridiplantae</taxon>
        <taxon>Streptophyta</taxon>
        <taxon>Embryophyta</taxon>
        <taxon>Tracheophyta</taxon>
        <taxon>Spermatophyta</taxon>
        <taxon>Magnoliopsida</taxon>
        <taxon>eudicotyledons</taxon>
        <taxon>Gunneridae</taxon>
        <taxon>Pentapetalae</taxon>
        <taxon>rosids</taxon>
        <taxon>malvids</taxon>
        <taxon>Sapindales</taxon>
        <taxon>Sapindaceae</taxon>
        <taxon>Hippocastanoideae</taxon>
        <taxon>Acereae</taxon>
        <taxon>Acer</taxon>
    </lineage>
</organism>
<dbReference type="PANTHER" id="PTHR31286:SF167">
    <property type="entry name" value="OS09G0268800 PROTEIN"/>
    <property type="match status" value="1"/>
</dbReference>
<feature type="compositionally biased region" description="Basic and acidic residues" evidence="2">
    <location>
        <begin position="131"/>
        <end position="150"/>
    </location>
</feature>
<name>A0AAD5J6N7_ACENE</name>
<dbReference type="GO" id="GO:0008270">
    <property type="term" value="F:zinc ion binding"/>
    <property type="evidence" value="ECO:0007669"/>
    <property type="project" value="UniProtKB-KW"/>
</dbReference>
<evidence type="ECO:0000313" key="5">
    <source>
        <dbReference type="Proteomes" id="UP001064489"/>
    </source>
</evidence>
<keyword evidence="1" id="KW-0479">Metal-binding</keyword>
<dbReference type="EMBL" id="JAJSOW010000100">
    <property type="protein sequence ID" value="KAI9187214.1"/>
    <property type="molecule type" value="Genomic_DNA"/>
</dbReference>
<keyword evidence="1" id="KW-0862">Zinc</keyword>
<comment type="caution">
    <text evidence="4">The sequence shown here is derived from an EMBL/GenBank/DDBJ whole genome shotgun (WGS) entry which is preliminary data.</text>
</comment>
<protein>
    <recommendedName>
        <fullName evidence="3">CCHC-type domain-containing protein</fullName>
    </recommendedName>
</protein>
<dbReference type="Proteomes" id="UP001064489">
    <property type="component" value="Chromosome 3"/>
</dbReference>
<dbReference type="PANTHER" id="PTHR31286">
    <property type="entry name" value="GLYCINE-RICH CELL WALL STRUCTURAL PROTEIN 1.8-LIKE"/>
    <property type="match status" value="1"/>
</dbReference>
<dbReference type="PROSITE" id="PS50158">
    <property type="entry name" value="ZF_CCHC"/>
    <property type="match status" value="1"/>
</dbReference>
<proteinExistence type="predicted"/>
<evidence type="ECO:0000313" key="4">
    <source>
        <dbReference type="EMBL" id="KAI9187214.1"/>
    </source>
</evidence>
<evidence type="ECO:0000259" key="3">
    <source>
        <dbReference type="PROSITE" id="PS50158"/>
    </source>
</evidence>
<dbReference type="InterPro" id="IPR025836">
    <property type="entry name" value="Zn_knuckle_CX2CX4HX4C"/>
</dbReference>
<keyword evidence="1" id="KW-0863">Zinc-finger</keyword>
<accession>A0AAD5J6N7</accession>
<dbReference type="InterPro" id="IPR040256">
    <property type="entry name" value="At4g02000-like"/>
</dbReference>
<dbReference type="Pfam" id="PF14392">
    <property type="entry name" value="zf-CCHC_4"/>
    <property type="match status" value="1"/>
</dbReference>